<dbReference type="GO" id="GO:0005283">
    <property type="term" value="F:amino acid:sodium symporter activity"/>
    <property type="evidence" value="ECO:0007669"/>
    <property type="project" value="InterPro"/>
</dbReference>
<feature type="transmembrane region" description="Helical" evidence="9">
    <location>
        <begin position="365"/>
        <end position="386"/>
    </location>
</feature>
<feature type="transmembrane region" description="Helical" evidence="9">
    <location>
        <begin position="407"/>
        <end position="429"/>
    </location>
</feature>
<feature type="transmembrane region" description="Helical" evidence="9">
    <location>
        <begin position="88"/>
        <end position="107"/>
    </location>
</feature>
<dbReference type="NCBIfam" id="TIGR00835">
    <property type="entry name" value="agcS"/>
    <property type="match status" value="1"/>
</dbReference>
<dbReference type="Proteomes" id="UP000516404">
    <property type="component" value="Chromosome"/>
</dbReference>
<dbReference type="PANTHER" id="PTHR30330">
    <property type="entry name" value="AGSS FAMILY TRANSPORTER, SODIUM-ALANINE"/>
    <property type="match status" value="1"/>
</dbReference>
<evidence type="ECO:0000256" key="1">
    <source>
        <dbReference type="ARBA" id="ARBA00004651"/>
    </source>
</evidence>
<name>A0A7H2BDE9_9MICC</name>
<feature type="transmembrane region" description="Helical" evidence="9">
    <location>
        <begin position="234"/>
        <end position="259"/>
    </location>
</feature>
<evidence type="ECO:0000313" key="11">
    <source>
        <dbReference type="Proteomes" id="UP000516404"/>
    </source>
</evidence>
<keyword evidence="8 9" id="KW-0472">Membrane</keyword>
<dbReference type="PRINTS" id="PR00175">
    <property type="entry name" value="NAALASMPORT"/>
</dbReference>
<dbReference type="Pfam" id="PF01235">
    <property type="entry name" value="Na_Ala_symp"/>
    <property type="match status" value="1"/>
</dbReference>
<dbReference type="InterPro" id="IPR001463">
    <property type="entry name" value="Na/Ala_symport"/>
</dbReference>
<evidence type="ECO:0000256" key="3">
    <source>
        <dbReference type="ARBA" id="ARBA00022448"/>
    </source>
</evidence>
<evidence type="ECO:0000256" key="8">
    <source>
        <dbReference type="ARBA" id="ARBA00023136"/>
    </source>
</evidence>
<dbReference type="PANTHER" id="PTHR30330:SF1">
    <property type="entry name" value="AMINO-ACID CARRIER PROTEIN ALST"/>
    <property type="match status" value="1"/>
</dbReference>
<proteinExistence type="inferred from homology"/>
<evidence type="ECO:0000256" key="7">
    <source>
        <dbReference type="ARBA" id="ARBA00022989"/>
    </source>
</evidence>
<dbReference type="GO" id="GO:0005886">
    <property type="term" value="C:plasma membrane"/>
    <property type="evidence" value="ECO:0007669"/>
    <property type="project" value="UniProtKB-SubCell"/>
</dbReference>
<dbReference type="EMBL" id="CP061539">
    <property type="protein sequence ID" value="QNV37695.1"/>
    <property type="molecule type" value="Genomic_DNA"/>
</dbReference>
<reference evidence="10 11" key="1">
    <citation type="submission" date="2020-09" db="EMBL/GenBank/DDBJ databases">
        <title>Investigation of environmental microbes.</title>
        <authorList>
            <person name="Ou Y."/>
            <person name="Kang Q."/>
        </authorList>
    </citation>
    <scope>NUCLEOTIDE SEQUENCE [LARGE SCALE GENOMIC DNA]</scope>
    <source>
        <strain evidence="10 11">KJZ-14</strain>
    </source>
</reference>
<keyword evidence="4 9" id="KW-1003">Cell membrane</keyword>
<evidence type="ECO:0000256" key="6">
    <source>
        <dbReference type="ARBA" id="ARBA00022847"/>
    </source>
</evidence>
<feature type="transmembrane region" description="Helical" evidence="9">
    <location>
        <begin position="325"/>
        <end position="345"/>
    </location>
</feature>
<dbReference type="FunFam" id="1.20.1740.10:FF:000004">
    <property type="entry name" value="Sodium:alanine symporter family protein"/>
    <property type="match status" value="1"/>
</dbReference>
<keyword evidence="5 9" id="KW-0812">Transmembrane</keyword>
<evidence type="ECO:0000256" key="2">
    <source>
        <dbReference type="ARBA" id="ARBA00009261"/>
    </source>
</evidence>
<keyword evidence="6 9" id="KW-0769">Symport</keyword>
<feature type="transmembrane region" description="Helical" evidence="9">
    <location>
        <begin position="160"/>
        <end position="183"/>
    </location>
</feature>
<dbReference type="KEGG" id="rter:IDM49_10945"/>
<dbReference type="RefSeq" id="WP_190724533.1">
    <property type="nucleotide sequence ID" value="NZ_CP061539.1"/>
</dbReference>
<evidence type="ECO:0000256" key="9">
    <source>
        <dbReference type="RuleBase" id="RU363064"/>
    </source>
</evidence>
<feature type="transmembrane region" description="Helical" evidence="9">
    <location>
        <begin position="435"/>
        <end position="455"/>
    </location>
</feature>
<evidence type="ECO:0000256" key="4">
    <source>
        <dbReference type="ARBA" id="ARBA00022475"/>
    </source>
</evidence>
<gene>
    <name evidence="10" type="ORF">IDM49_10945</name>
</gene>
<organism evidence="10 11">
    <name type="scientific">Rothia terrae</name>
    <dbReference type="NCBI Taxonomy" id="396015"/>
    <lineage>
        <taxon>Bacteria</taxon>
        <taxon>Bacillati</taxon>
        <taxon>Actinomycetota</taxon>
        <taxon>Actinomycetes</taxon>
        <taxon>Micrococcales</taxon>
        <taxon>Micrococcaceae</taxon>
        <taxon>Rothia</taxon>
    </lineage>
</organism>
<keyword evidence="7 9" id="KW-1133">Transmembrane helix</keyword>
<dbReference type="AlphaFoldDB" id="A0A7H2BDE9"/>
<feature type="transmembrane region" description="Helical" evidence="9">
    <location>
        <begin position="29"/>
        <end position="48"/>
    </location>
</feature>
<comment type="subcellular location">
    <subcellularLocation>
        <location evidence="1 9">Cell membrane</location>
        <topology evidence="1 9">Multi-pass membrane protein</topology>
    </subcellularLocation>
</comment>
<sequence>MDAILGAIEWLNSTTAGASDVILNITNTIWTYFLFAALIIVGLIITIWTRGIQFRGLGEMFRTLKDPAGTEQDGSKGISAFRAFTVSAASRVGTGNIAGVAIAITMGGPGAVFWMWVIASVGAASAFAESLLGQLYKERGKDSYIGGPAYYMKRGLNAKWLGLIFVAFIVVTYAFVFVAVQTNAIVDATSTSFGVDVTGTNGMGYRLLVGVIIMALTAAIIFGGIRTISSVTEWLVPVMAVLYVGLGLLVVILNIGAIPGMIVEIVQGAFGIREFGVGGLMGALLWGMKRGLLSNEAGMGTAPNAGATAVVSHPAKQGFVQSLGVYFDTILICSITAFVVLIYKPEYGVEAQGASLTQTALASELGGWAVHFLSIAITLFAFSSIIGNYYYGESNIRFVTESRVPMFIFRVIVLFFVFFGAIASLNLLWNTADLLNAGMVVVNLTAVMLLMPKVIKVLKNYEAQRKAGKEPVFHREDLPEANLAAWDGRDEIASNEFWETRALQIVEAKEAKQQARDSRRS</sequence>
<accession>A0A7H2BDE9</accession>
<evidence type="ECO:0000256" key="5">
    <source>
        <dbReference type="ARBA" id="ARBA00022692"/>
    </source>
</evidence>
<dbReference type="Gene3D" id="1.20.1740.10">
    <property type="entry name" value="Amino acid/polyamine transporter I"/>
    <property type="match status" value="1"/>
</dbReference>
<feature type="transmembrane region" description="Helical" evidence="9">
    <location>
        <begin position="203"/>
        <end position="222"/>
    </location>
</feature>
<evidence type="ECO:0000313" key="10">
    <source>
        <dbReference type="EMBL" id="QNV37695.1"/>
    </source>
</evidence>
<keyword evidence="11" id="KW-1185">Reference proteome</keyword>
<protein>
    <submittedName>
        <fullName evidence="10">Alanine:cation symporter family protein</fullName>
    </submittedName>
</protein>
<keyword evidence="3 9" id="KW-0813">Transport</keyword>
<dbReference type="GeneID" id="96624757"/>
<comment type="similarity">
    <text evidence="2 9">Belongs to the alanine or glycine:cation symporter (AGCS) (TC 2.A.25) family.</text>
</comment>